<feature type="region of interest" description="Disordered" evidence="1">
    <location>
        <begin position="538"/>
        <end position="565"/>
    </location>
</feature>
<reference evidence="2" key="1">
    <citation type="submission" date="2019-08" db="EMBL/GenBank/DDBJ databases">
        <title>The genome of the North American firefly Photinus pyralis.</title>
        <authorList>
            <consortium name="Photinus pyralis genome working group"/>
            <person name="Fallon T.R."/>
            <person name="Sander Lower S.E."/>
            <person name="Weng J.-K."/>
        </authorList>
    </citation>
    <scope>NUCLEOTIDE SEQUENCE</scope>
    <source>
        <strain evidence="2">TRF0915ILg1</strain>
        <tissue evidence="2">Whole body</tissue>
    </source>
</reference>
<dbReference type="EMBL" id="VTPC01090585">
    <property type="protein sequence ID" value="KAF2882885.1"/>
    <property type="molecule type" value="Genomic_DNA"/>
</dbReference>
<feature type="region of interest" description="Disordered" evidence="1">
    <location>
        <begin position="22"/>
        <end position="53"/>
    </location>
</feature>
<feature type="non-terminal residue" evidence="2">
    <location>
        <position position="1"/>
    </location>
</feature>
<protein>
    <submittedName>
        <fullName evidence="2">Uncharacterized protein</fullName>
    </submittedName>
</protein>
<sequence length="796" mass="89858">MSEKHVDNNVKQTPKGLVQVSAMGNLFSKEEDPEGHESQKEAIPGEETRANLPCSPPPISLITDQDHFFKFFDKATNQESLINETNEPQVLDSEKVILNAFLNEVRNAKPAPLKNWSALQHYVYFIYRHVISEKPCNSNEIFPNIITKKIRDLVESLLREDFTQLCIRLVTLVREYAIVARGHFTNLQHPKIAAYIVSLMSYYSAFCSAASKLAPLLPELDFLIMERFNVNWLCLNKSIFYHYIFMSPAVQAKIPLFDKLKEDTKSGHRNLLESYACFSEDMTLICSRWNALRTRISHLSHKRALGNPAKYLLSDWKMFEEQKKILKTNYWMVRNTQAMQLQDMSELDAHILSLVGDTAYIADFLIDNQGHCMCEDCLAAEFRSSSMTAVIPSSFQAQSSAVCRLITCYICQDPIALDALASHVVTKHHESHSQKGTRVYLTPHQKRIPKKSSKSSDLGKSREPFPFEGLFEKNLELKESLLKLVNGRMPRNNLVGCEKENHDKLTKLDDGNTFHTEIKEQPLVQPIRKLSAEHTFTSTDVEELKHKPASSRTSEATCPIKPSSPIFQTPNESAFKLSKEPVFKIASEAPIMQNGNEMMFKGASKSNEETQSCKIAFDEFLKQRTEATEVQSNKNVSNDMLKWKSTEVANQKATEVLMKSAELFSNKDISKNVGETISSNETGGKKSNFIALAAANAYINNASTENISFRKPQQKGISNVDQKMLEFLKNANSQKSVSGAASKSNDNTCSGHACGHKCKQEEDKQPEVKKHSCQDACEHHKESRKCDCAYCEVFGA</sequence>
<dbReference type="OrthoDB" id="10044608at2759"/>
<organism evidence="2 3">
    <name type="scientific">Ignelater luminosus</name>
    <name type="common">Cucubano</name>
    <name type="synonym">Pyrophorus luminosus</name>
    <dbReference type="NCBI Taxonomy" id="2038154"/>
    <lineage>
        <taxon>Eukaryota</taxon>
        <taxon>Metazoa</taxon>
        <taxon>Ecdysozoa</taxon>
        <taxon>Arthropoda</taxon>
        <taxon>Hexapoda</taxon>
        <taxon>Insecta</taxon>
        <taxon>Pterygota</taxon>
        <taxon>Neoptera</taxon>
        <taxon>Endopterygota</taxon>
        <taxon>Coleoptera</taxon>
        <taxon>Polyphaga</taxon>
        <taxon>Elateriformia</taxon>
        <taxon>Elateroidea</taxon>
        <taxon>Elateridae</taxon>
        <taxon>Agrypninae</taxon>
        <taxon>Pyrophorini</taxon>
        <taxon>Ignelater</taxon>
    </lineage>
</organism>
<dbReference type="InterPro" id="IPR029717">
    <property type="entry name" value="FAM193"/>
</dbReference>
<name>A0A8K0FX01_IGNLU</name>
<dbReference type="PANTHER" id="PTHR15109">
    <property type="entry name" value="AGAP004327-PA"/>
    <property type="match status" value="1"/>
</dbReference>
<dbReference type="PANTHER" id="PTHR15109:SF3">
    <property type="entry name" value="PROTEIN FAM193B"/>
    <property type="match status" value="1"/>
</dbReference>
<dbReference type="GO" id="GO:0005634">
    <property type="term" value="C:nucleus"/>
    <property type="evidence" value="ECO:0007669"/>
    <property type="project" value="TreeGrafter"/>
</dbReference>
<gene>
    <name evidence="2" type="ORF">ILUMI_23271</name>
</gene>
<keyword evidence="3" id="KW-1185">Reference proteome</keyword>
<evidence type="ECO:0000256" key="1">
    <source>
        <dbReference type="SAM" id="MobiDB-lite"/>
    </source>
</evidence>
<accession>A0A8K0FX01</accession>
<dbReference type="Proteomes" id="UP000801492">
    <property type="component" value="Unassembled WGS sequence"/>
</dbReference>
<evidence type="ECO:0000313" key="3">
    <source>
        <dbReference type="Proteomes" id="UP000801492"/>
    </source>
</evidence>
<dbReference type="GO" id="GO:0005737">
    <property type="term" value="C:cytoplasm"/>
    <property type="evidence" value="ECO:0007669"/>
    <property type="project" value="TreeGrafter"/>
</dbReference>
<comment type="caution">
    <text evidence="2">The sequence shown here is derived from an EMBL/GenBank/DDBJ whole genome shotgun (WGS) entry which is preliminary data.</text>
</comment>
<evidence type="ECO:0000313" key="2">
    <source>
        <dbReference type="EMBL" id="KAF2882885.1"/>
    </source>
</evidence>
<proteinExistence type="predicted"/>
<dbReference type="AlphaFoldDB" id="A0A8K0FX01"/>